<protein>
    <submittedName>
        <fullName evidence="2">Endonuclease</fullName>
    </submittedName>
</protein>
<dbReference type="Gene3D" id="3.30.60.130">
    <property type="match status" value="1"/>
</dbReference>
<keyword evidence="2" id="KW-0540">Nuclease</keyword>
<name>A0A2H0TXP6_9BACT</name>
<dbReference type="GO" id="GO:0004519">
    <property type="term" value="F:endonuclease activity"/>
    <property type="evidence" value="ECO:0007669"/>
    <property type="project" value="UniProtKB-KW"/>
</dbReference>
<dbReference type="InterPro" id="IPR038563">
    <property type="entry name" value="Endonuclease_7_sf"/>
</dbReference>
<dbReference type="AlphaFoldDB" id="A0A2H0TXP6"/>
<dbReference type="Gene3D" id="3.40.1800.10">
    <property type="entry name" value="His-Me finger endonucleases"/>
    <property type="match status" value="1"/>
</dbReference>
<dbReference type="InterPro" id="IPR044925">
    <property type="entry name" value="His-Me_finger_sf"/>
</dbReference>
<keyword evidence="2" id="KW-0255">Endonuclease</keyword>
<feature type="domain" description="His-Me finger endonuclease beta4-alpha2" evidence="1">
    <location>
        <begin position="63"/>
        <end position="114"/>
    </location>
</feature>
<dbReference type="SUPFAM" id="SSF54060">
    <property type="entry name" value="His-Me finger endonucleases"/>
    <property type="match status" value="1"/>
</dbReference>
<evidence type="ECO:0000313" key="2">
    <source>
        <dbReference type="EMBL" id="PIR78000.1"/>
    </source>
</evidence>
<dbReference type="InterPro" id="IPR041475">
    <property type="entry name" value="His_Me_b4a2"/>
</dbReference>
<evidence type="ECO:0000259" key="1">
    <source>
        <dbReference type="Pfam" id="PF18275"/>
    </source>
</evidence>
<gene>
    <name evidence="2" type="ORF">COU28_03920</name>
</gene>
<organism evidence="2 3">
    <name type="scientific">Candidatus Magasanikbacteria bacterium CG10_big_fil_rev_8_21_14_0_10_36_16</name>
    <dbReference type="NCBI Taxonomy" id="1974645"/>
    <lineage>
        <taxon>Bacteria</taxon>
        <taxon>Candidatus Magasanikiibacteriota</taxon>
    </lineage>
</organism>
<comment type="caution">
    <text evidence="2">The sequence shown here is derived from an EMBL/GenBank/DDBJ whole genome shotgun (WGS) entry which is preliminary data.</text>
</comment>
<accession>A0A2H0TXP6</accession>
<dbReference type="InterPro" id="IPR004211">
    <property type="entry name" value="Endonuclease_7"/>
</dbReference>
<dbReference type="Pfam" id="PF02945">
    <property type="entry name" value="Endonuclease_7"/>
    <property type="match status" value="1"/>
</dbReference>
<sequence length="193" mass="22080">MKKMEQKKTFVIAKKKIKIPNDLLIEKGDVGIVELETQNTASIFFIRVWEKVELNKDDFQVFDVKKTGDAFPKKICNICHKLLDSNKFAKNQNGINNRSVRRPSCADCRKHLEGINMSTKTKAEWAKKKPQNIPFECPICSKRTIAGVTCKVVLDHNHRNGEARGWVCDSCNTGIGRFKDDIELIKKAIKFIE</sequence>
<reference evidence="3" key="1">
    <citation type="submission" date="2017-09" db="EMBL/GenBank/DDBJ databases">
        <title>Depth-based differentiation of microbial function through sediment-hosted aquifers and enrichment of novel symbionts in the deep terrestrial subsurface.</title>
        <authorList>
            <person name="Probst A.J."/>
            <person name="Ladd B."/>
            <person name="Jarett J.K."/>
            <person name="Geller-Mcgrath D.E."/>
            <person name="Sieber C.M.K."/>
            <person name="Emerson J.B."/>
            <person name="Anantharaman K."/>
            <person name="Thomas B.C."/>
            <person name="Malmstrom R."/>
            <person name="Stieglmeier M."/>
            <person name="Klingl A."/>
            <person name="Woyke T."/>
            <person name="Ryan C.M."/>
            <person name="Banfield J.F."/>
        </authorList>
    </citation>
    <scope>NUCLEOTIDE SEQUENCE [LARGE SCALE GENOMIC DNA]</scope>
</reference>
<dbReference type="Proteomes" id="UP000230852">
    <property type="component" value="Unassembled WGS sequence"/>
</dbReference>
<dbReference type="EMBL" id="PFBU01000075">
    <property type="protein sequence ID" value="PIR78000.1"/>
    <property type="molecule type" value="Genomic_DNA"/>
</dbReference>
<evidence type="ECO:0000313" key="3">
    <source>
        <dbReference type="Proteomes" id="UP000230852"/>
    </source>
</evidence>
<dbReference type="Pfam" id="PF18275">
    <property type="entry name" value="His_Me_b4a2"/>
    <property type="match status" value="1"/>
</dbReference>
<proteinExistence type="predicted"/>
<keyword evidence="2" id="KW-0378">Hydrolase</keyword>